<name>A0A9W7WIK5_TRIRA</name>
<evidence type="ECO:0000256" key="1">
    <source>
        <dbReference type="SAM" id="MobiDB-lite"/>
    </source>
</evidence>
<dbReference type="EMBL" id="JAFHDT010000014">
    <property type="protein sequence ID" value="KAI7800749.1"/>
    <property type="molecule type" value="Genomic_DNA"/>
</dbReference>
<comment type="caution">
    <text evidence="2">The sequence shown here is derived from an EMBL/GenBank/DDBJ whole genome shotgun (WGS) entry which is preliminary data.</text>
</comment>
<dbReference type="AlphaFoldDB" id="A0A9W7WIK5"/>
<sequence length="111" mass="12319">MRRIEALRGKRAKEGCMPEKETASHPPTQVISETILSRMLGLFLAPSDPPVTPLVCVSACESVRGLGTWSEPRVRVRVSGRVLEHLRKRRRRASAAQRWTCTSALLLGVSD</sequence>
<gene>
    <name evidence="2" type="ORF">IRJ41_011331</name>
</gene>
<feature type="region of interest" description="Disordered" evidence="1">
    <location>
        <begin position="1"/>
        <end position="28"/>
    </location>
</feature>
<organism evidence="2 3">
    <name type="scientific">Triplophysa rosa</name>
    <name type="common">Cave loach</name>
    <dbReference type="NCBI Taxonomy" id="992332"/>
    <lineage>
        <taxon>Eukaryota</taxon>
        <taxon>Metazoa</taxon>
        <taxon>Chordata</taxon>
        <taxon>Craniata</taxon>
        <taxon>Vertebrata</taxon>
        <taxon>Euteleostomi</taxon>
        <taxon>Actinopterygii</taxon>
        <taxon>Neopterygii</taxon>
        <taxon>Teleostei</taxon>
        <taxon>Ostariophysi</taxon>
        <taxon>Cypriniformes</taxon>
        <taxon>Nemacheilidae</taxon>
        <taxon>Triplophysa</taxon>
    </lineage>
</organism>
<reference evidence="2" key="1">
    <citation type="submission" date="2021-02" db="EMBL/GenBank/DDBJ databases">
        <title>Comparative genomics reveals that relaxation of natural selection precedes convergent phenotypic evolution of cavefish.</title>
        <authorList>
            <person name="Peng Z."/>
        </authorList>
    </citation>
    <scope>NUCLEOTIDE SEQUENCE</scope>
    <source>
        <tissue evidence="2">Muscle</tissue>
    </source>
</reference>
<evidence type="ECO:0000313" key="3">
    <source>
        <dbReference type="Proteomes" id="UP001059041"/>
    </source>
</evidence>
<dbReference type="Proteomes" id="UP001059041">
    <property type="component" value="Linkage Group LG14"/>
</dbReference>
<proteinExistence type="predicted"/>
<accession>A0A9W7WIK5</accession>
<feature type="compositionally biased region" description="Basic and acidic residues" evidence="1">
    <location>
        <begin position="1"/>
        <end position="23"/>
    </location>
</feature>
<evidence type="ECO:0000313" key="2">
    <source>
        <dbReference type="EMBL" id="KAI7800749.1"/>
    </source>
</evidence>
<protein>
    <submittedName>
        <fullName evidence="2">Uncharacterized protein</fullName>
    </submittedName>
</protein>
<keyword evidence="3" id="KW-1185">Reference proteome</keyword>